<proteinExistence type="predicted"/>
<organism evidence="1 2">
    <name type="scientific">Paenibacillus lautus</name>
    <name type="common">Bacillus lautus</name>
    <dbReference type="NCBI Taxonomy" id="1401"/>
    <lineage>
        <taxon>Bacteria</taxon>
        <taxon>Bacillati</taxon>
        <taxon>Bacillota</taxon>
        <taxon>Bacilli</taxon>
        <taxon>Bacillales</taxon>
        <taxon>Paenibacillaceae</taxon>
        <taxon>Paenibacillus</taxon>
    </lineage>
</organism>
<protein>
    <submittedName>
        <fullName evidence="1">Uncharacterized protein</fullName>
    </submittedName>
</protein>
<evidence type="ECO:0000313" key="1">
    <source>
        <dbReference type="EMBL" id="OME92914.1"/>
    </source>
</evidence>
<accession>A0A1R1B2J0</accession>
<dbReference type="EMBL" id="MRTF01000004">
    <property type="protein sequence ID" value="OME92914.1"/>
    <property type="molecule type" value="Genomic_DNA"/>
</dbReference>
<dbReference type="AlphaFoldDB" id="A0A1R1B2J0"/>
<dbReference type="OrthoDB" id="2740149at2"/>
<sequence length="122" mass="13488">MRVESAYTCWSPVKSKKAEPAQEGFEQLLQKNKKEEEGKGKMVTVREGGYLRQYMVRPDGSKMLLSETKQFESETAASSTDLSMSLPRAGGMSLNTKEALDLLCLQAGAVGTRSIFKVFDIT</sequence>
<dbReference type="Proteomes" id="UP000187074">
    <property type="component" value="Unassembled WGS sequence"/>
</dbReference>
<evidence type="ECO:0000313" key="2">
    <source>
        <dbReference type="Proteomes" id="UP000187074"/>
    </source>
</evidence>
<dbReference type="RefSeq" id="WP_076322940.1">
    <property type="nucleotide sequence ID" value="NZ_MRTF01000004.1"/>
</dbReference>
<reference evidence="1 2" key="1">
    <citation type="submission" date="2016-11" db="EMBL/GenBank/DDBJ databases">
        <title>Paenibacillus species isolates.</title>
        <authorList>
            <person name="Beno S.M."/>
        </authorList>
    </citation>
    <scope>NUCLEOTIDE SEQUENCE [LARGE SCALE GENOMIC DNA]</scope>
    <source>
        <strain evidence="1 2">FSL F4-0100</strain>
    </source>
</reference>
<comment type="caution">
    <text evidence="1">The sequence shown here is derived from an EMBL/GenBank/DDBJ whole genome shotgun (WGS) entry which is preliminary data.</text>
</comment>
<gene>
    <name evidence="1" type="ORF">BK123_13660</name>
</gene>
<name>A0A1R1B2J0_PAELA</name>